<keyword evidence="5" id="KW-0520">NAD</keyword>
<dbReference type="GO" id="GO:0016614">
    <property type="term" value="F:oxidoreductase activity, acting on CH-OH group of donors"/>
    <property type="evidence" value="ECO:0007669"/>
    <property type="project" value="InterPro"/>
</dbReference>
<evidence type="ECO:0000256" key="1">
    <source>
        <dbReference type="ARBA" id="ARBA00007358"/>
    </source>
</evidence>
<protein>
    <submittedName>
        <fullName evidence="7">Glycerol dehydrogenase</fullName>
    </submittedName>
</protein>
<feature type="binding site" evidence="4">
    <location>
        <position position="253"/>
    </location>
    <ligand>
        <name>glycerol</name>
        <dbReference type="ChEBI" id="CHEBI:17754"/>
    </ligand>
</feature>
<accession>A0A855YGB1</accession>
<dbReference type="Proteomes" id="UP000247078">
    <property type="component" value="Unassembled WGS sequence"/>
</dbReference>
<dbReference type="InterPro" id="IPR018211">
    <property type="entry name" value="ADH_Fe_CS"/>
</dbReference>
<keyword evidence="2 4" id="KW-0479">Metal-binding</keyword>
<dbReference type="InterPro" id="IPR001670">
    <property type="entry name" value="ADH_Fe/GldA"/>
</dbReference>
<feature type="domain" description="Alcohol dehydrogenase iron-type/glycerol dehydrogenase GldA" evidence="6">
    <location>
        <begin position="7"/>
        <end position="152"/>
    </location>
</feature>
<evidence type="ECO:0000256" key="3">
    <source>
        <dbReference type="ARBA" id="ARBA00023002"/>
    </source>
</evidence>
<evidence type="ECO:0000313" key="8">
    <source>
        <dbReference type="Proteomes" id="UP000247078"/>
    </source>
</evidence>
<dbReference type="SUPFAM" id="SSF56796">
    <property type="entry name" value="Dehydroquinate synthase-like"/>
    <property type="match status" value="1"/>
</dbReference>
<dbReference type="PANTHER" id="PTHR43616">
    <property type="entry name" value="GLYCEROL DEHYDROGENASE"/>
    <property type="match status" value="1"/>
</dbReference>
<comment type="similarity">
    <text evidence="1">Belongs to the iron-containing alcohol dehydrogenase family.</text>
</comment>
<feature type="binding site" evidence="4">
    <location>
        <position position="270"/>
    </location>
    <ligand>
        <name>glycerol</name>
        <dbReference type="ChEBI" id="CHEBI:17754"/>
    </ligand>
</feature>
<dbReference type="GO" id="GO:0046872">
    <property type="term" value="F:metal ion binding"/>
    <property type="evidence" value="ECO:0007669"/>
    <property type="project" value="UniProtKB-KW"/>
</dbReference>
<feature type="binding site" evidence="4">
    <location>
        <position position="170"/>
    </location>
    <ligand>
        <name>glycerol</name>
        <dbReference type="ChEBI" id="CHEBI:17754"/>
    </ligand>
</feature>
<evidence type="ECO:0000256" key="4">
    <source>
        <dbReference type="PIRSR" id="PIRSR000112-1"/>
    </source>
</evidence>
<dbReference type="Gene3D" id="1.20.1090.10">
    <property type="entry name" value="Dehydroquinate synthase-like - alpha domain"/>
    <property type="match status" value="1"/>
</dbReference>
<organism evidence="7 8">
    <name type="scientific">Paenibacillus pabuli</name>
    <dbReference type="NCBI Taxonomy" id="1472"/>
    <lineage>
        <taxon>Bacteria</taxon>
        <taxon>Bacillati</taxon>
        <taxon>Bacillota</taxon>
        <taxon>Bacilli</taxon>
        <taxon>Bacillales</taxon>
        <taxon>Paenibacillaceae</taxon>
        <taxon>Paenibacillus</taxon>
    </lineage>
</organism>
<comment type="cofactor">
    <cofactor evidence="4">
        <name>Zn(2+)</name>
        <dbReference type="ChEBI" id="CHEBI:29105"/>
    </cofactor>
    <text evidence="4">Binds 1 zinc ion per subunit.</text>
</comment>
<dbReference type="EMBL" id="QGTZ01000001">
    <property type="protein sequence ID" value="PWW44820.1"/>
    <property type="molecule type" value="Genomic_DNA"/>
</dbReference>
<dbReference type="InterPro" id="IPR016205">
    <property type="entry name" value="Glycerol_DH"/>
</dbReference>
<dbReference type="PROSITE" id="PS00913">
    <property type="entry name" value="ADH_IRON_1"/>
    <property type="match status" value="1"/>
</dbReference>
<sequence>MITVKAPAVYVHEANILEQSGSRIAQLGQHVLIIAGESALEAVKPYLLPSLEEHKIKFHVQLFHGEVTTGQIDTFTQQAFDLDVDLIIGVGGGKVLDLSKAVAEQAQLPIVTVPTIAATCAAWSALTVLYDEQGQSAGYRPLRRSPNLVLADSHILASAPRRYLAAGIGDTLVKWHEFAVNLSGNATSLTLRNSVSTAKLALDILEAHAIDVYESTDTTGSTPQFRDVADAIIVLAGLVGSISDGSLHAAIAHGLHDSLTKLPETHASLHGEKVAFGLFTQWILEGKAGDELHELLTLLHKLNLPITLAELGIQQQPQEAAARIATGLQLREGSAAHLSFGVSTAQVTEAILQADRIGQAFIESSNSIESNGSITKFTESVESNENNSYTKEVSSL</sequence>
<evidence type="ECO:0000313" key="7">
    <source>
        <dbReference type="EMBL" id="PWW44820.1"/>
    </source>
</evidence>
<keyword evidence="3" id="KW-0560">Oxidoreductase</keyword>
<dbReference type="PIRSF" id="PIRSF000112">
    <property type="entry name" value="Glycerol_dehydrogenase"/>
    <property type="match status" value="1"/>
</dbReference>
<gene>
    <name evidence="7" type="ORF">DET56_10119</name>
</gene>
<feature type="binding site" evidence="5">
    <location>
        <position position="130"/>
    </location>
    <ligand>
        <name>NAD(+)</name>
        <dbReference type="ChEBI" id="CHEBI:57540"/>
    </ligand>
</feature>
<comment type="caution">
    <text evidence="7">The sequence shown here is derived from an EMBL/GenBank/DDBJ whole genome shotgun (WGS) entry which is preliminary data.</text>
</comment>
<dbReference type="PANTHER" id="PTHR43616:SF3">
    <property type="entry name" value="HYDROXYCARBOXYLATE DEHYDROGENASE A"/>
    <property type="match status" value="1"/>
</dbReference>
<name>A0A855YGB1_9BACL</name>
<keyword evidence="4" id="KW-0862">Zinc</keyword>
<evidence type="ECO:0000256" key="2">
    <source>
        <dbReference type="ARBA" id="ARBA00022723"/>
    </source>
</evidence>
<dbReference type="CDD" id="cd08550">
    <property type="entry name" value="GlyDH-like"/>
    <property type="match status" value="1"/>
</dbReference>
<feature type="binding site" evidence="5">
    <location>
        <position position="124"/>
    </location>
    <ligand>
        <name>NAD(+)</name>
        <dbReference type="ChEBI" id="CHEBI:57540"/>
    </ligand>
</feature>
<feature type="binding site" evidence="5">
    <location>
        <position position="126"/>
    </location>
    <ligand>
        <name>NAD(+)</name>
        <dbReference type="ChEBI" id="CHEBI:57540"/>
    </ligand>
</feature>
<dbReference type="RefSeq" id="WP_109997738.1">
    <property type="nucleotide sequence ID" value="NZ_QGTZ01000001.1"/>
</dbReference>
<proteinExistence type="inferred from homology"/>
<evidence type="ECO:0000256" key="5">
    <source>
        <dbReference type="PIRSR" id="PIRSR000112-3"/>
    </source>
</evidence>
<feature type="binding site" evidence="5">
    <location>
        <begin position="93"/>
        <end position="97"/>
    </location>
    <ligand>
        <name>NAD(+)</name>
        <dbReference type="ChEBI" id="CHEBI:57540"/>
    </ligand>
</feature>
<reference evidence="7 8" key="1">
    <citation type="submission" date="2018-05" db="EMBL/GenBank/DDBJ databases">
        <title>Freshwater and sediment microbial communities from various areas in North America, analyzing microbe dynamics in response to fracking.</title>
        <authorList>
            <person name="Lamendella R."/>
        </authorList>
    </citation>
    <scope>NUCLEOTIDE SEQUENCE [LARGE SCALE GENOMIC DNA]</scope>
    <source>
        <strain evidence="7 8">DB-3</strain>
    </source>
</reference>
<dbReference type="Gene3D" id="3.40.50.1970">
    <property type="match status" value="1"/>
</dbReference>
<dbReference type="Pfam" id="PF00465">
    <property type="entry name" value="Fe-ADH"/>
    <property type="match status" value="1"/>
</dbReference>
<dbReference type="AlphaFoldDB" id="A0A855YGB1"/>
<evidence type="ECO:0000259" key="6">
    <source>
        <dbReference type="Pfam" id="PF00465"/>
    </source>
</evidence>